<keyword evidence="2" id="KW-1185">Reference proteome</keyword>
<sequence length="55" mass="6516">MQTFDILYLKKLLRQIIEILKKNKRESASDLSLPKIMFSVSFQLQLTVDGWQLFV</sequence>
<organism evidence="1 2">
    <name type="scientific">Belliella baltica (strain DSM 15883 / CIP 108006 / LMG 21964 / BA134)</name>
    <dbReference type="NCBI Taxonomy" id="866536"/>
    <lineage>
        <taxon>Bacteria</taxon>
        <taxon>Pseudomonadati</taxon>
        <taxon>Bacteroidota</taxon>
        <taxon>Cytophagia</taxon>
        <taxon>Cytophagales</taxon>
        <taxon>Cyclobacteriaceae</taxon>
        <taxon>Belliella</taxon>
    </lineage>
</organism>
<dbReference type="Proteomes" id="UP000006050">
    <property type="component" value="Chromosome"/>
</dbReference>
<name>I3Z6N9_BELBD</name>
<protein>
    <submittedName>
        <fullName evidence="1">Uncharacterized protein</fullName>
    </submittedName>
</protein>
<dbReference type="EMBL" id="CP003281">
    <property type="protein sequence ID" value="AFL84907.1"/>
    <property type="molecule type" value="Genomic_DNA"/>
</dbReference>
<reference evidence="2" key="1">
    <citation type="submission" date="2012-06" db="EMBL/GenBank/DDBJ databases">
        <title>The complete genome of Belliella baltica DSM 15883.</title>
        <authorList>
            <person name="Lucas S."/>
            <person name="Copeland A."/>
            <person name="Lapidus A."/>
            <person name="Goodwin L."/>
            <person name="Pitluck S."/>
            <person name="Peters L."/>
            <person name="Mikhailova N."/>
            <person name="Davenport K."/>
            <person name="Kyrpides N."/>
            <person name="Mavromatis K."/>
            <person name="Pagani I."/>
            <person name="Ivanova N."/>
            <person name="Ovchinnikova G."/>
            <person name="Zeytun A."/>
            <person name="Detter J.C."/>
            <person name="Han C."/>
            <person name="Land M."/>
            <person name="Hauser L."/>
            <person name="Markowitz V."/>
            <person name="Cheng J.-F."/>
            <person name="Hugenholtz P."/>
            <person name="Woyke T."/>
            <person name="Wu D."/>
            <person name="Tindall B."/>
            <person name="Pomrenke H."/>
            <person name="Brambilla E."/>
            <person name="Klenk H.-P."/>
            <person name="Eisen J.A."/>
        </authorList>
    </citation>
    <scope>NUCLEOTIDE SEQUENCE [LARGE SCALE GENOMIC DNA]</scope>
    <source>
        <strain evidence="2">DSM 15883 / CIP 108006 / LMG 21964 / BA134</strain>
    </source>
</reference>
<evidence type="ECO:0000313" key="1">
    <source>
        <dbReference type="EMBL" id="AFL84907.1"/>
    </source>
</evidence>
<dbReference type="AlphaFoldDB" id="I3Z6N9"/>
<gene>
    <name evidence="1" type="ordered locus">Belba_2347</name>
</gene>
<dbReference type="KEGG" id="bbd:Belba_2347"/>
<proteinExistence type="predicted"/>
<accession>I3Z6N9</accession>
<dbReference type="HOGENOM" id="CLU_3022761_0_0_10"/>
<evidence type="ECO:0000313" key="2">
    <source>
        <dbReference type="Proteomes" id="UP000006050"/>
    </source>
</evidence>